<dbReference type="Pfam" id="PF12850">
    <property type="entry name" value="Metallophos_2"/>
    <property type="match status" value="1"/>
</dbReference>
<evidence type="ECO:0000259" key="2">
    <source>
        <dbReference type="Pfam" id="PF12850"/>
    </source>
</evidence>
<dbReference type="PANTHER" id="PTHR42850">
    <property type="entry name" value="METALLOPHOSPHOESTERASE"/>
    <property type="match status" value="1"/>
</dbReference>
<dbReference type="PANTHER" id="PTHR42850:SF2">
    <property type="entry name" value="BLL5683 PROTEIN"/>
    <property type="match status" value="1"/>
</dbReference>
<feature type="domain" description="Calcineurin-like phosphoesterase" evidence="2">
    <location>
        <begin position="5"/>
        <end position="198"/>
    </location>
</feature>
<evidence type="ECO:0000313" key="3">
    <source>
        <dbReference type="EMBL" id="OZT77858.1"/>
    </source>
</evidence>
<dbReference type="InterPro" id="IPR011152">
    <property type="entry name" value="Pesterase_MJ0912"/>
</dbReference>
<proteinExistence type="inferred from homology"/>
<dbReference type="SUPFAM" id="SSF56300">
    <property type="entry name" value="Metallo-dependent phosphatases"/>
    <property type="match status" value="1"/>
</dbReference>
<dbReference type="GO" id="GO:0005737">
    <property type="term" value="C:cytoplasm"/>
    <property type="evidence" value="ECO:0007669"/>
    <property type="project" value="TreeGrafter"/>
</dbReference>
<organism evidence="3 4">
    <name type="scientific">Salinicoccus roseus</name>
    <dbReference type="NCBI Taxonomy" id="45670"/>
    <lineage>
        <taxon>Bacteria</taxon>
        <taxon>Bacillati</taxon>
        <taxon>Bacillota</taxon>
        <taxon>Bacilli</taxon>
        <taxon>Bacillales</taxon>
        <taxon>Staphylococcaceae</taxon>
        <taxon>Salinicoccus</taxon>
    </lineage>
</organism>
<dbReference type="GO" id="GO:0016791">
    <property type="term" value="F:phosphatase activity"/>
    <property type="evidence" value="ECO:0007669"/>
    <property type="project" value="TreeGrafter"/>
</dbReference>
<dbReference type="InterPro" id="IPR029052">
    <property type="entry name" value="Metallo-depent_PP-like"/>
</dbReference>
<dbReference type="AlphaFoldDB" id="A0A265E9B4"/>
<dbReference type="Gene3D" id="3.60.21.10">
    <property type="match status" value="1"/>
</dbReference>
<dbReference type="RefSeq" id="WP_094905397.1">
    <property type="nucleotide sequence ID" value="NZ_NPEZ01000001.1"/>
</dbReference>
<reference evidence="3 4" key="1">
    <citation type="submission" date="2017-07" db="EMBL/GenBank/DDBJ databases">
        <title>Shotgun whole genome sequences of three halophilic bacterial isolates.</title>
        <authorList>
            <person name="Pozzo T."/>
            <person name="Higdon S.M."/>
            <person name="Quillaguaman J."/>
        </authorList>
    </citation>
    <scope>NUCLEOTIDE SEQUENCE [LARGE SCALE GENOMIC DNA]</scope>
    <source>
        <strain evidence="3 4">BU-1</strain>
    </source>
</reference>
<dbReference type="PIRSF" id="PIRSF000883">
    <property type="entry name" value="Pesterase_MJ0912"/>
    <property type="match status" value="1"/>
</dbReference>
<gene>
    <name evidence="3" type="ORF">CFN03_00815</name>
</gene>
<dbReference type="InterPro" id="IPR050126">
    <property type="entry name" value="Ap4A_hydrolase"/>
</dbReference>
<evidence type="ECO:0000256" key="1">
    <source>
        <dbReference type="ARBA" id="ARBA00008950"/>
    </source>
</evidence>
<comment type="similarity">
    <text evidence="1">Belongs to the metallophosphoesterase superfamily. YfcE family.</text>
</comment>
<dbReference type="Proteomes" id="UP000216682">
    <property type="component" value="Unassembled WGS sequence"/>
</dbReference>
<name>A0A265E9B4_9STAP</name>
<comment type="caution">
    <text evidence="3">The sequence shown here is derived from an EMBL/GenBank/DDBJ whole genome shotgun (WGS) entry which is preliminary data.</text>
</comment>
<protein>
    <recommendedName>
        <fullName evidence="2">Calcineurin-like phosphoesterase domain-containing protein</fullName>
    </recommendedName>
</protein>
<dbReference type="InterPro" id="IPR024654">
    <property type="entry name" value="Calcineurin-like_PHP_lpxH"/>
</dbReference>
<accession>A0A265E9B4</accession>
<sequence length="240" mass="27279">MKRRMAVIADIHGNYDALSEVMKDMEKFDIDAVYCLGDIVSLGHQTNEVLELLTGLPNLTIIRGNHDEEVLKAFRHIPSEVTGPEHDHHVWVAEHLDPVYEQYLATLPLTQTRKKGGRQILLTHYHLESDDTYSAIDPAPSVESLASIYGGRGHDIVLFGHDHMRYHFEHGHQLFLNPGALGVTPKAYAPYMIIEIEDDGAVHITHRNIHYDRSAFIDGLRKENPPALDFILNVLLKERR</sequence>
<evidence type="ECO:0000313" key="4">
    <source>
        <dbReference type="Proteomes" id="UP000216682"/>
    </source>
</evidence>
<dbReference type="EMBL" id="NPEZ01000001">
    <property type="protein sequence ID" value="OZT77858.1"/>
    <property type="molecule type" value="Genomic_DNA"/>
</dbReference>